<keyword evidence="7 9" id="KW-0057">Aromatic amino acid biosynthesis</keyword>
<evidence type="ECO:0000256" key="7">
    <source>
        <dbReference type="ARBA" id="ARBA00023141"/>
    </source>
</evidence>
<dbReference type="InterPro" id="IPR044643">
    <property type="entry name" value="TrpF_fam"/>
</dbReference>
<evidence type="ECO:0000259" key="10">
    <source>
        <dbReference type="Pfam" id="PF00697"/>
    </source>
</evidence>
<protein>
    <recommendedName>
        <fullName evidence="4 9">N-(5'-phosphoribosyl)anthranilate isomerase</fullName>
        <shortName evidence="9">PRAI</shortName>
        <ecNumber evidence="3 9">5.3.1.24</ecNumber>
    </recommendedName>
</protein>
<feature type="domain" description="N-(5'phosphoribosyl) anthranilate isomerase (PRAI)" evidence="10">
    <location>
        <begin position="4"/>
        <end position="197"/>
    </location>
</feature>
<evidence type="ECO:0000256" key="1">
    <source>
        <dbReference type="ARBA" id="ARBA00001164"/>
    </source>
</evidence>
<accession>A0A1I3B0M4</accession>
<evidence type="ECO:0000256" key="5">
    <source>
        <dbReference type="ARBA" id="ARBA00022605"/>
    </source>
</evidence>
<evidence type="ECO:0000256" key="6">
    <source>
        <dbReference type="ARBA" id="ARBA00022822"/>
    </source>
</evidence>
<keyword evidence="12" id="KW-1185">Reference proteome</keyword>
<evidence type="ECO:0000256" key="9">
    <source>
        <dbReference type="HAMAP-Rule" id="MF_00135"/>
    </source>
</evidence>
<keyword evidence="5 9" id="KW-0028">Amino-acid biosynthesis</keyword>
<dbReference type="Gene3D" id="3.20.20.70">
    <property type="entry name" value="Aldolase class I"/>
    <property type="match status" value="1"/>
</dbReference>
<name>A0A1I3B0M4_9FIRM</name>
<dbReference type="STRING" id="69895.SAMN05192551_101493"/>
<comment type="catalytic activity">
    <reaction evidence="1 9">
        <text>N-(5-phospho-beta-D-ribosyl)anthranilate = 1-(2-carboxyphenylamino)-1-deoxy-D-ribulose 5-phosphate</text>
        <dbReference type="Rhea" id="RHEA:21540"/>
        <dbReference type="ChEBI" id="CHEBI:18277"/>
        <dbReference type="ChEBI" id="CHEBI:58613"/>
        <dbReference type="EC" id="5.3.1.24"/>
    </reaction>
</comment>
<evidence type="ECO:0000256" key="4">
    <source>
        <dbReference type="ARBA" id="ARBA00022272"/>
    </source>
</evidence>
<dbReference type="InterPro" id="IPR011060">
    <property type="entry name" value="RibuloseP-bd_barrel"/>
</dbReference>
<dbReference type="SUPFAM" id="SSF51366">
    <property type="entry name" value="Ribulose-phoshate binding barrel"/>
    <property type="match status" value="1"/>
</dbReference>
<dbReference type="PANTHER" id="PTHR42894">
    <property type="entry name" value="N-(5'-PHOSPHORIBOSYL)ANTHRANILATE ISOMERASE"/>
    <property type="match status" value="1"/>
</dbReference>
<sequence length="205" mass="23033">MTQVKICGISKPEELIGIQKGMPDYIGFVFAPSKRKVSLEQAISLSKEVDATINRVGVFVDMKTDELLKQAAGVPLDIIQLHGNESPEYCRYIKQEGYKVWKSFTIRTQYDLEKVKDYQVDGYLVDSAGPLKGGNGITFPWEWAQHISVEGKLILAGGLKIENVEEAIKMVKPDVLDVSSGVEVQGRKNENKVLELIHQIRRKQE</sequence>
<dbReference type="AlphaFoldDB" id="A0A1I3B0M4"/>
<reference evidence="12" key="1">
    <citation type="submission" date="2016-10" db="EMBL/GenBank/DDBJ databases">
        <authorList>
            <person name="Varghese N."/>
            <person name="Submissions S."/>
        </authorList>
    </citation>
    <scope>NUCLEOTIDE SEQUENCE [LARGE SCALE GENOMIC DNA]</scope>
    <source>
        <strain evidence="12">Z-7934</strain>
    </source>
</reference>
<keyword evidence="6 9" id="KW-0822">Tryptophan biosynthesis</keyword>
<keyword evidence="8 9" id="KW-0413">Isomerase</keyword>
<dbReference type="CDD" id="cd00405">
    <property type="entry name" value="PRAI"/>
    <property type="match status" value="1"/>
</dbReference>
<comment type="pathway">
    <text evidence="2 9">Amino-acid biosynthesis; L-tryptophan biosynthesis; L-tryptophan from chorismate: step 3/5.</text>
</comment>
<dbReference type="EC" id="5.3.1.24" evidence="3 9"/>
<evidence type="ECO:0000256" key="2">
    <source>
        <dbReference type="ARBA" id="ARBA00004664"/>
    </source>
</evidence>
<proteinExistence type="inferred from homology"/>
<dbReference type="UniPathway" id="UPA00035">
    <property type="reaction ID" value="UER00042"/>
</dbReference>
<dbReference type="RefSeq" id="WP_093369289.1">
    <property type="nucleotide sequence ID" value="NZ_FOQA01000001.1"/>
</dbReference>
<dbReference type="InterPro" id="IPR013785">
    <property type="entry name" value="Aldolase_TIM"/>
</dbReference>
<dbReference type="Pfam" id="PF00697">
    <property type="entry name" value="PRAI"/>
    <property type="match status" value="1"/>
</dbReference>
<gene>
    <name evidence="9" type="primary">trpF</name>
    <name evidence="11" type="ORF">SAMN05192551_101493</name>
</gene>
<evidence type="ECO:0000256" key="8">
    <source>
        <dbReference type="ARBA" id="ARBA00023235"/>
    </source>
</evidence>
<evidence type="ECO:0000313" key="12">
    <source>
        <dbReference type="Proteomes" id="UP000199287"/>
    </source>
</evidence>
<dbReference type="GO" id="GO:0000162">
    <property type="term" value="P:L-tryptophan biosynthetic process"/>
    <property type="evidence" value="ECO:0007669"/>
    <property type="project" value="UniProtKB-UniRule"/>
</dbReference>
<comment type="similarity">
    <text evidence="9">Belongs to the TrpF family.</text>
</comment>
<dbReference type="EMBL" id="FOQA01000001">
    <property type="protein sequence ID" value="SFH55489.1"/>
    <property type="molecule type" value="Genomic_DNA"/>
</dbReference>
<evidence type="ECO:0000256" key="3">
    <source>
        <dbReference type="ARBA" id="ARBA00012572"/>
    </source>
</evidence>
<dbReference type="OrthoDB" id="9786954at2"/>
<dbReference type="InterPro" id="IPR001240">
    <property type="entry name" value="PRAI_dom"/>
</dbReference>
<dbReference type="PANTHER" id="PTHR42894:SF1">
    <property type="entry name" value="N-(5'-PHOSPHORIBOSYL)ANTHRANILATE ISOMERASE"/>
    <property type="match status" value="1"/>
</dbReference>
<evidence type="ECO:0000313" key="11">
    <source>
        <dbReference type="EMBL" id="SFH55489.1"/>
    </source>
</evidence>
<organism evidence="11 12">
    <name type="scientific">Tindallia magadiensis</name>
    <dbReference type="NCBI Taxonomy" id="69895"/>
    <lineage>
        <taxon>Bacteria</taxon>
        <taxon>Bacillati</taxon>
        <taxon>Bacillota</taxon>
        <taxon>Clostridia</taxon>
        <taxon>Peptostreptococcales</taxon>
        <taxon>Tindalliaceae</taxon>
        <taxon>Tindallia</taxon>
    </lineage>
</organism>
<dbReference type="Proteomes" id="UP000199287">
    <property type="component" value="Unassembled WGS sequence"/>
</dbReference>
<dbReference type="HAMAP" id="MF_00135">
    <property type="entry name" value="PRAI"/>
    <property type="match status" value="1"/>
</dbReference>
<dbReference type="GO" id="GO:0004640">
    <property type="term" value="F:phosphoribosylanthranilate isomerase activity"/>
    <property type="evidence" value="ECO:0007669"/>
    <property type="project" value="UniProtKB-UniRule"/>
</dbReference>